<dbReference type="EMBL" id="JASBNA010000006">
    <property type="protein sequence ID" value="KAK7690850.1"/>
    <property type="molecule type" value="Genomic_DNA"/>
</dbReference>
<proteinExistence type="predicted"/>
<dbReference type="Proteomes" id="UP001385951">
    <property type="component" value="Unassembled WGS sequence"/>
</dbReference>
<protein>
    <recommendedName>
        <fullName evidence="3">F-box domain-containing protein</fullName>
    </recommendedName>
</protein>
<sequence>MPSCKDYRQALQIQIEELLKIVEAVQQRHVEELDQLPEEQKQELDAVRRPLAELRQRLNAMQPIGSLPPEILVVIFECCLLSHDQKRYPYDWVPEILHVCSQWRVVALNAASLWIYINPARSTFAFHALQRSKNYPLTVVEKISIPAFTLPGRLYRPLITELFEKHSHRIQRLDLNLPAGSPYPAVEGIVYPLVLGALSDVTLHYSSCRRPEHPPCQRDMWLMRLPSLKYLDMSGAWLFPASVMADFSFPRTLEVLKLQFQTDALTPTIDTLISSLQHCSGIGSRLTKLVLRYVCKGKGKLPPNNPVYVLHFPRLVKLSLTDDSPACTRILRHIATPPNLRLKLVADFQFGESYPGRGEITALISALLDKQTFNGVSPTSRLTIYGHTDIFSNMYNYYLIILFSDHCSWTSFTITNSSRLCLLELLKRYCASPSISEVRTLCIRFKDMPSEIMSSLQPYNSLLTMPAVSLLEVEDWVSFDNLPSLLQPYVMDYNDEEEISPLPKLTHIDIVDNFEQSNSVYETCRQLGPIFQARSQISFQPLSIRLAQIWRIPKPKLDALVKAFTMGIGILQGPIWVQFETDNVFKQFAYDDWEEATSNLRGFKETEIVWLRFFIAYRPTIDSVLPEEDLEHTEL</sequence>
<evidence type="ECO:0000313" key="2">
    <source>
        <dbReference type="Proteomes" id="UP001385951"/>
    </source>
</evidence>
<evidence type="ECO:0000313" key="1">
    <source>
        <dbReference type="EMBL" id="KAK7690850.1"/>
    </source>
</evidence>
<accession>A0AAW0GNS3</accession>
<dbReference type="AlphaFoldDB" id="A0AAW0GNS3"/>
<organism evidence="1 2">
    <name type="scientific">Cerrena zonata</name>
    <dbReference type="NCBI Taxonomy" id="2478898"/>
    <lineage>
        <taxon>Eukaryota</taxon>
        <taxon>Fungi</taxon>
        <taxon>Dikarya</taxon>
        <taxon>Basidiomycota</taxon>
        <taxon>Agaricomycotina</taxon>
        <taxon>Agaricomycetes</taxon>
        <taxon>Polyporales</taxon>
        <taxon>Cerrenaceae</taxon>
        <taxon>Cerrena</taxon>
    </lineage>
</organism>
<comment type="caution">
    <text evidence="1">The sequence shown here is derived from an EMBL/GenBank/DDBJ whole genome shotgun (WGS) entry which is preliminary data.</text>
</comment>
<name>A0AAW0GNS3_9APHY</name>
<reference evidence="1 2" key="1">
    <citation type="submission" date="2022-09" db="EMBL/GenBank/DDBJ databases">
        <authorList>
            <person name="Palmer J.M."/>
        </authorList>
    </citation>
    <scope>NUCLEOTIDE SEQUENCE [LARGE SCALE GENOMIC DNA]</scope>
    <source>
        <strain evidence="1 2">DSM 7382</strain>
    </source>
</reference>
<keyword evidence="2" id="KW-1185">Reference proteome</keyword>
<gene>
    <name evidence="1" type="ORF">QCA50_005952</name>
</gene>
<evidence type="ECO:0008006" key="3">
    <source>
        <dbReference type="Google" id="ProtNLM"/>
    </source>
</evidence>